<feature type="transmembrane region" description="Helical" evidence="1">
    <location>
        <begin position="61"/>
        <end position="82"/>
    </location>
</feature>
<organism evidence="3 4">
    <name type="scientific">Bifidobacterium choerinum</name>
    <dbReference type="NCBI Taxonomy" id="35760"/>
    <lineage>
        <taxon>Bacteria</taxon>
        <taxon>Bacillati</taxon>
        <taxon>Actinomycetota</taxon>
        <taxon>Actinomycetes</taxon>
        <taxon>Bifidobacteriales</taxon>
        <taxon>Bifidobacteriaceae</taxon>
        <taxon>Bifidobacterium</taxon>
    </lineage>
</organism>
<feature type="transmembrane region" description="Helical" evidence="1">
    <location>
        <begin position="89"/>
        <end position="110"/>
    </location>
</feature>
<reference evidence="3 4" key="1">
    <citation type="submission" date="2014-03" db="EMBL/GenBank/DDBJ databases">
        <title>Genomics of Bifidobacteria.</title>
        <authorList>
            <person name="Ventura M."/>
            <person name="Milani C."/>
            <person name="Lugli G.A."/>
        </authorList>
    </citation>
    <scope>NUCLEOTIDE SEQUENCE [LARGE SCALE GENOMIC DNA]</scope>
    <source>
        <strain evidence="3 4">LMG 10510</strain>
    </source>
</reference>
<evidence type="ECO:0000313" key="2">
    <source>
        <dbReference type="EMBL" id="ATU20451.1"/>
    </source>
</evidence>
<dbReference type="EMBL" id="JGYU01000001">
    <property type="protein sequence ID" value="KFI58427.1"/>
    <property type="molecule type" value="Genomic_DNA"/>
</dbReference>
<evidence type="ECO:0000313" key="4">
    <source>
        <dbReference type="Proteomes" id="UP000028995"/>
    </source>
</evidence>
<protein>
    <submittedName>
        <fullName evidence="3">Uncharacterized protein</fullName>
    </submittedName>
</protein>
<dbReference type="STRING" id="35760.BCHO_0473"/>
<keyword evidence="4" id="KW-1185">Reference proteome</keyword>
<dbReference type="Proteomes" id="UP000028995">
    <property type="component" value="Unassembled WGS sequence"/>
</dbReference>
<keyword evidence="1" id="KW-0812">Transmembrane</keyword>
<keyword evidence="1" id="KW-1133">Transmembrane helix</keyword>
<evidence type="ECO:0000256" key="1">
    <source>
        <dbReference type="SAM" id="Phobius"/>
    </source>
</evidence>
<dbReference type="EMBL" id="CP018044">
    <property type="protein sequence ID" value="ATU20451.1"/>
    <property type="molecule type" value="Genomic_DNA"/>
</dbReference>
<sequence>MNKKSLAGPRALTIIGAIVMLVSLALPYATSSDDTMTAFTIAERWKELQRLTSMSIGVSEIILAMIIIIAVFSVLALIFAIAAKGVPTLVFAIIATLAYVYFNLSFTPYGQYSLGFGVYLFYIAAVAAIAGSIWMIVVKHGNKNTAANA</sequence>
<evidence type="ECO:0000313" key="5">
    <source>
        <dbReference type="Proteomes" id="UP000229907"/>
    </source>
</evidence>
<dbReference type="eggNOG" id="ENOG5031801">
    <property type="taxonomic scope" value="Bacteria"/>
</dbReference>
<keyword evidence="1" id="KW-0472">Membrane</keyword>
<evidence type="ECO:0000313" key="3">
    <source>
        <dbReference type="EMBL" id="KFI58427.1"/>
    </source>
</evidence>
<name>A0A087AI27_9BIFI</name>
<dbReference type="Proteomes" id="UP000229907">
    <property type="component" value="Chromosome"/>
</dbReference>
<dbReference type="OrthoDB" id="3239487at2"/>
<proteinExistence type="predicted"/>
<reference evidence="2 5" key="2">
    <citation type="submission" date="2016-11" db="EMBL/GenBank/DDBJ databases">
        <title>complete genome sequence of Bifidobacterium choerinum strain FMB-1.</title>
        <authorList>
            <person name="Park C.-S."/>
            <person name="Jung D.-H."/>
            <person name="Choi D.-S."/>
        </authorList>
    </citation>
    <scope>NUCLEOTIDE SEQUENCE [LARGE SCALE GENOMIC DNA]</scope>
    <source>
        <strain evidence="2 5">FMB-1</strain>
    </source>
</reference>
<feature type="transmembrane region" description="Helical" evidence="1">
    <location>
        <begin position="12"/>
        <end position="30"/>
    </location>
</feature>
<dbReference type="KEGG" id="bcho:BcFMB_05430"/>
<dbReference type="RefSeq" id="WP_024540754.1">
    <property type="nucleotide sequence ID" value="NZ_CP018044.1"/>
</dbReference>
<gene>
    <name evidence="2" type="ORF">BcFMB_05430</name>
    <name evidence="3" type="ORF">BCHO_0473</name>
</gene>
<feature type="transmembrane region" description="Helical" evidence="1">
    <location>
        <begin position="116"/>
        <end position="137"/>
    </location>
</feature>
<accession>A0A087AI27</accession>
<dbReference type="AlphaFoldDB" id="A0A087AI27"/>